<dbReference type="Proteomes" id="UP000785171">
    <property type="component" value="Unassembled WGS sequence"/>
</dbReference>
<dbReference type="Proteomes" id="UP000285624">
    <property type="component" value="Unassembled WGS sequence"/>
</dbReference>
<dbReference type="EMBL" id="JPWU03000315">
    <property type="protein sequence ID" value="KAG2519971.1"/>
    <property type="molecule type" value="Genomic_DNA"/>
</dbReference>
<evidence type="ECO:0000313" key="6">
    <source>
        <dbReference type="Proteomes" id="UP000285883"/>
    </source>
</evidence>
<proteinExistence type="predicted"/>
<sequence>METNEKYPGLESGAALMTHGPQMLHDYIATRFEAAMGRPLPQMEKCVAKMLAKKNIVRKDILKDVSGIFKPDSGSITLILVWESRRS</sequence>
<dbReference type="AlphaFoldDB" id="A0A3R7KGI7"/>
<reference evidence="1" key="3">
    <citation type="submission" date="2020-06" db="EMBL/GenBank/DDBJ databases">
        <authorList>
            <person name="Studholme D.J."/>
        </authorList>
    </citation>
    <scope>NUCLEOTIDE SEQUENCE</scope>
    <source>
        <strain evidence="1">NZFS 2646</strain>
        <strain evidence="2">NZFS 3630</strain>
    </source>
</reference>
<dbReference type="Proteomes" id="UP000792063">
    <property type="component" value="Unassembled WGS sequence"/>
</dbReference>
<evidence type="ECO:0000313" key="2">
    <source>
        <dbReference type="EMBL" id="KAG2519971.1"/>
    </source>
</evidence>
<accession>A0A3R7KGI7</accession>
<evidence type="ECO:0000313" key="5">
    <source>
        <dbReference type="Proteomes" id="UP000285624"/>
    </source>
</evidence>
<name>A0A3R7KGI7_9STRA</name>
<protein>
    <submittedName>
        <fullName evidence="4">Uncharacterized protein</fullName>
    </submittedName>
</protein>
<evidence type="ECO:0000313" key="1">
    <source>
        <dbReference type="EMBL" id="KAG2518177.1"/>
    </source>
</evidence>
<reference evidence="5 6" key="2">
    <citation type="submission" date="2018-07" db="EMBL/GenBank/DDBJ databases">
        <title>Genome sequencing of oomycete isolates from Chile give support for New Zealand origin for Phytophthora kernoviae and make available the first Nothophytophthora sp. genome.</title>
        <authorList>
            <person name="Studholme D.J."/>
            <person name="Sanfuentes E."/>
            <person name="Panda P."/>
            <person name="Hill R."/>
            <person name="Sambles C."/>
            <person name="Grant M."/>
            <person name="Williams N.M."/>
            <person name="Mcdougal R.L."/>
        </authorList>
    </citation>
    <scope>NUCLEOTIDE SEQUENCE [LARGE SCALE GENOMIC DNA]</scope>
    <source>
        <strain evidence="3">Chile2</strain>
        <strain evidence="4">Chile4</strain>
    </source>
</reference>
<dbReference type="EMBL" id="MAYM02002094">
    <property type="protein sequence ID" value="RLN05757.1"/>
    <property type="molecule type" value="Genomic_DNA"/>
</dbReference>
<organism evidence="4 5">
    <name type="scientific">Phytophthora kernoviae</name>
    <dbReference type="NCBI Taxonomy" id="325452"/>
    <lineage>
        <taxon>Eukaryota</taxon>
        <taxon>Sar</taxon>
        <taxon>Stramenopiles</taxon>
        <taxon>Oomycota</taxon>
        <taxon>Peronosporomycetes</taxon>
        <taxon>Peronosporales</taxon>
        <taxon>Peronosporaceae</taxon>
        <taxon>Phytophthora</taxon>
    </lineage>
</organism>
<dbReference type="EMBL" id="JPWV03000310">
    <property type="protein sequence ID" value="KAG2518177.1"/>
    <property type="molecule type" value="Genomic_DNA"/>
</dbReference>
<comment type="caution">
    <text evidence="4">The sequence shown here is derived from an EMBL/GenBank/DDBJ whole genome shotgun (WGS) entry which is preliminary data.</text>
</comment>
<reference evidence="1" key="1">
    <citation type="journal article" date="2015" name="Genom Data">
        <title>Genome sequences of six Phytophthora species associated with forests in New Zealand.</title>
        <authorList>
            <person name="Studholme D.J."/>
            <person name="McDougal R.L."/>
            <person name="Sambles C."/>
            <person name="Hansen E."/>
            <person name="Hardy G."/>
            <person name="Grant M."/>
            <person name="Ganley R.J."/>
            <person name="Williams N.M."/>
        </authorList>
    </citation>
    <scope>NUCLEOTIDE SEQUENCE</scope>
    <source>
        <strain evidence="1">NZFS 2646</strain>
        <strain evidence="2">NZFS 3630</strain>
    </source>
</reference>
<gene>
    <name evidence="3" type="ORF">BBI17_007662</name>
    <name evidence="4" type="ORF">BBO99_00007731</name>
    <name evidence="1" type="ORF">JM16_007396</name>
    <name evidence="2" type="ORF">JM18_007374</name>
</gene>
<evidence type="ECO:0000313" key="3">
    <source>
        <dbReference type="EMBL" id="RLN05757.1"/>
    </source>
</evidence>
<evidence type="ECO:0000313" key="4">
    <source>
        <dbReference type="EMBL" id="RLN76224.1"/>
    </source>
</evidence>
<keyword evidence="5" id="KW-1185">Reference proteome</keyword>
<dbReference type="EMBL" id="MBDN02000336">
    <property type="protein sequence ID" value="RLN76224.1"/>
    <property type="molecule type" value="Genomic_DNA"/>
</dbReference>
<dbReference type="Proteomes" id="UP000285883">
    <property type="component" value="Unassembled WGS sequence"/>
</dbReference>